<keyword evidence="1" id="KW-0812">Transmembrane</keyword>
<evidence type="ECO:0000256" key="1">
    <source>
        <dbReference type="SAM" id="Phobius"/>
    </source>
</evidence>
<reference evidence="4" key="1">
    <citation type="journal article" date="2019" name="Int. J. Syst. Evol. Microbiol.">
        <title>The Global Catalogue of Microorganisms (GCM) 10K type strain sequencing project: providing services to taxonomists for standard genome sequencing and annotation.</title>
        <authorList>
            <consortium name="The Broad Institute Genomics Platform"/>
            <consortium name="The Broad Institute Genome Sequencing Center for Infectious Disease"/>
            <person name="Wu L."/>
            <person name="Ma J."/>
        </authorList>
    </citation>
    <scope>NUCLEOTIDE SEQUENCE [LARGE SCALE GENOMIC DNA]</scope>
    <source>
        <strain evidence="4">CECT 8570</strain>
    </source>
</reference>
<protein>
    <submittedName>
        <fullName evidence="3">TIGR03546 family protein</fullName>
    </submittedName>
</protein>
<keyword evidence="1" id="KW-0472">Membrane</keyword>
<dbReference type="InterPro" id="IPR018639">
    <property type="entry name" value="DUF2062"/>
</dbReference>
<organism evidence="3 4">
    <name type="scientific">Simiduia curdlanivorans</name>
    <dbReference type="NCBI Taxonomy" id="1492769"/>
    <lineage>
        <taxon>Bacteria</taxon>
        <taxon>Pseudomonadati</taxon>
        <taxon>Pseudomonadota</taxon>
        <taxon>Gammaproteobacteria</taxon>
        <taxon>Cellvibrionales</taxon>
        <taxon>Cellvibrionaceae</taxon>
        <taxon>Simiduia</taxon>
    </lineage>
</organism>
<dbReference type="RefSeq" id="WP_290264532.1">
    <property type="nucleotide sequence ID" value="NZ_JAUFQG010000006.1"/>
</dbReference>
<feature type="transmembrane region" description="Helical" evidence="1">
    <location>
        <begin position="107"/>
        <end position="130"/>
    </location>
</feature>
<dbReference type="Proteomes" id="UP001595840">
    <property type="component" value="Unassembled WGS sequence"/>
</dbReference>
<comment type="caution">
    <text evidence="3">The sequence shown here is derived from an EMBL/GenBank/DDBJ whole genome shotgun (WGS) entry which is preliminary data.</text>
</comment>
<dbReference type="EMBL" id="JBHSCX010000001">
    <property type="protein sequence ID" value="MFC4360739.1"/>
    <property type="molecule type" value="Genomic_DNA"/>
</dbReference>
<sequence>MLSLFSKILKVLNSEASPFQIGWAVALGVLAGLLPFGALTLLILLLVCLFTINISTFLLVWTLSKGLVWLLAAPIEQWAWGLGQNAGVLAVLADSEFLQFLHLHHTLTFGGLILGLVLFVPLLFTSVWLVRQYRVKVMTKVQKFRIVQLLKASKLAQLYSQA</sequence>
<dbReference type="Pfam" id="PF09835">
    <property type="entry name" value="DUF2062"/>
    <property type="match status" value="1"/>
</dbReference>
<gene>
    <name evidence="3" type="ORF">ACFOX3_00425</name>
</gene>
<evidence type="ECO:0000259" key="2">
    <source>
        <dbReference type="Pfam" id="PF09835"/>
    </source>
</evidence>
<evidence type="ECO:0000313" key="4">
    <source>
        <dbReference type="Proteomes" id="UP001595840"/>
    </source>
</evidence>
<keyword evidence="4" id="KW-1185">Reference proteome</keyword>
<keyword evidence="1" id="KW-1133">Transmembrane helix</keyword>
<feature type="transmembrane region" description="Helical" evidence="1">
    <location>
        <begin position="20"/>
        <end position="50"/>
    </location>
</feature>
<name>A0ABV8UYI3_9GAMM</name>
<proteinExistence type="predicted"/>
<accession>A0ABV8UYI3</accession>
<dbReference type="InterPro" id="IPR019935">
    <property type="entry name" value="CHP03546"/>
</dbReference>
<evidence type="ECO:0000313" key="3">
    <source>
        <dbReference type="EMBL" id="MFC4360739.1"/>
    </source>
</evidence>
<dbReference type="NCBIfam" id="TIGR03546">
    <property type="entry name" value="TIGR03546 family protein"/>
    <property type="match status" value="1"/>
</dbReference>
<feature type="domain" description="DUF2062" evidence="2">
    <location>
        <begin position="8"/>
        <end position="136"/>
    </location>
</feature>